<name>A0A4C1ZDY1_EUMVA</name>
<feature type="region of interest" description="Disordered" evidence="1">
    <location>
        <begin position="164"/>
        <end position="202"/>
    </location>
</feature>
<dbReference type="EMBL" id="BGZK01001728">
    <property type="protein sequence ID" value="GBP85314.1"/>
    <property type="molecule type" value="Genomic_DNA"/>
</dbReference>
<feature type="region of interest" description="Disordered" evidence="1">
    <location>
        <begin position="75"/>
        <end position="107"/>
    </location>
</feature>
<evidence type="ECO:0000313" key="2">
    <source>
        <dbReference type="EMBL" id="GBP85314.1"/>
    </source>
</evidence>
<accession>A0A4C1ZDY1</accession>
<evidence type="ECO:0000256" key="1">
    <source>
        <dbReference type="SAM" id="MobiDB-lite"/>
    </source>
</evidence>
<evidence type="ECO:0000313" key="3">
    <source>
        <dbReference type="Proteomes" id="UP000299102"/>
    </source>
</evidence>
<reference evidence="2 3" key="1">
    <citation type="journal article" date="2019" name="Commun. Biol.">
        <title>The bagworm genome reveals a unique fibroin gene that provides high tensile strength.</title>
        <authorList>
            <person name="Kono N."/>
            <person name="Nakamura H."/>
            <person name="Ohtoshi R."/>
            <person name="Tomita M."/>
            <person name="Numata K."/>
            <person name="Arakawa K."/>
        </authorList>
    </citation>
    <scope>NUCLEOTIDE SEQUENCE [LARGE SCALE GENOMIC DNA]</scope>
</reference>
<dbReference type="OrthoDB" id="7483615at2759"/>
<keyword evidence="3" id="KW-1185">Reference proteome</keyword>
<sequence>MEEGVGHRNSYLLGERKQQRLFFHQITIVIAGFVYEDQIAQLLEDEDDESDSETVRKTTTAAVCDNEEISDCEEPEVASCSEESVLETNSGSGSSSSSSEEEEDRQAFIEVSDEVAVVGRKARINVKKRRSLGDFRGRRRSATTIHHRGCLYTETLCTDDRRATHKRGNNDDDDGAHLTLCSKCPKSGPPRAAAPPHPRTPS</sequence>
<organism evidence="2 3">
    <name type="scientific">Eumeta variegata</name>
    <name type="common">Bagworm moth</name>
    <name type="synonym">Eumeta japonica</name>
    <dbReference type="NCBI Taxonomy" id="151549"/>
    <lineage>
        <taxon>Eukaryota</taxon>
        <taxon>Metazoa</taxon>
        <taxon>Ecdysozoa</taxon>
        <taxon>Arthropoda</taxon>
        <taxon>Hexapoda</taxon>
        <taxon>Insecta</taxon>
        <taxon>Pterygota</taxon>
        <taxon>Neoptera</taxon>
        <taxon>Endopterygota</taxon>
        <taxon>Lepidoptera</taxon>
        <taxon>Glossata</taxon>
        <taxon>Ditrysia</taxon>
        <taxon>Tineoidea</taxon>
        <taxon>Psychidae</taxon>
        <taxon>Oiketicinae</taxon>
        <taxon>Eumeta</taxon>
    </lineage>
</organism>
<gene>
    <name evidence="2" type="ORF">EVAR_63653_1</name>
</gene>
<dbReference type="Proteomes" id="UP000299102">
    <property type="component" value="Unassembled WGS sequence"/>
</dbReference>
<comment type="caution">
    <text evidence="2">The sequence shown here is derived from an EMBL/GenBank/DDBJ whole genome shotgun (WGS) entry which is preliminary data.</text>
</comment>
<dbReference type="AlphaFoldDB" id="A0A4C1ZDY1"/>
<proteinExistence type="predicted"/>
<feature type="compositionally biased region" description="Pro residues" evidence="1">
    <location>
        <begin position="192"/>
        <end position="202"/>
    </location>
</feature>
<protein>
    <submittedName>
        <fullName evidence="2">Uncharacterized protein</fullName>
    </submittedName>
</protein>